<dbReference type="InterPro" id="IPR033479">
    <property type="entry name" value="dCache_1"/>
</dbReference>
<accession>A0A848LDD7</accession>
<feature type="domain" description="HAMP" evidence="13">
    <location>
        <begin position="300"/>
        <end position="354"/>
    </location>
</feature>
<reference evidence="14 15" key="1">
    <citation type="submission" date="2020-04" db="EMBL/GenBank/DDBJ databases">
        <title>Draft genome of Pyxidicoccus fallax type strain.</title>
        <authorList>
            <person name="Whitworth D.E."/>
        </authorList>
    </citation>
    <scope>NUCLEOTIDE SEQUENCE [LARGE SCALE GENOMIC DNA]</scope>
    <source>
        <strain evidence="14 15">DSM 14698</strain>
    </source>
</reference>
<evidence type="ECO:0000256" key="11">
    <source>
        <dbReference type="SAM" id="Phobius"/>
    </source>
</evidence>
<feature type="transmembrane region" description="Helical" evidence="11">
    <location>
        <begin position="15"/>
        <end position="33"/>
    </location>
</feature>
<dbReference type="Pfam" id="PF02743">
    <property type="entry name" value="dCache_1"/>
    <property type="match status" value="1"/>
</dbReference>
<evidence type="ECO:0000256" key="5">
    <source>
        <dbReference type="ARBA" id="ARBA00022989"/>
    </source>
</evidence>
<dbReference type="Pfam" id="PF00672">
    <property type="entry name" value="HAMP"/>
    <property type="match status" value="1"/>
</dbReference>
<evidence type="ECO:0000256" key="1">
    <source>
        <dbReference type="ARBA" id="ARBA00004651"/>
    </source>
</evidence>
<evidence type="ECO:0000256" key="8">
    <source>
        <dbReference type="ARBA" id="ARBA00029447"/>
    </source>
</evidence>
<dbReference type="InterPro" id="IPR004089">
    <property type="entry name" value="MCPsignal_dom"/>
</dbReference>
<protein>
    <submittedName>
        <fullName evidence="14">HAMP domain-containing protein</fullName>
    </submittedName>
</protein>
<comment type="similarity">
    <text evidence="8">Belongs to the methyl-accepting chemotaxis (MCP) protein family.</text>
</comment>
<feature type="coiled-coil region" evidence="10">
    <location>
        <begin position="360"/>
        <end position="387"/>
    </location>
</feature>
<evidence type="ECO:0000259" key="12">
    <source>
        <dbReference type="PROSITE" id="PS50111"/>
    </source>
</evidence>
<dbReference type="PROSITE" id="PS50111">
    <property type="entry name" value="CHEMOTAXIS_TRANSDUC_2"/>
    <property type="match status" value="1"/>
</dbReference>
<dbReference type="AlphaFoldDB" id="A0A848LDD7"/>
<organism evidence="14 15">
    <name type="scientific">Pyxidicoccus fallax</name>
    <dbReference type="NCBI Taxonomy" id="394095"/>
    <lineage>
        <taxon>Bacteria</taxon>
        <taxon>Pseudomonadati</taxon>
        <taxon>Myxococcota</taxon>
        <taxon>Myxococcia</taxon>
        <taxon>Myxococcales</taxon>
        <taxon>Cystobacterineae</taxon>
        <taxon>Myxococcaceae</taxon>
        <taxon>Pyxidicoccus</taxon>
    </lineage>
</organism>
<evidence type="ECO:0000256" key="6">
    <source>
        <dbReference type="ARBA" id="ARBA00023136"/>
    </source>
</evidence>
<dbReference type="PROSITE" id="PS50885">
    <property type="entry name" value="HAMP"/>
    <property type="match status" value="1"/>
</dbReference>
<feature type="domain" description="Methyl-accepting transducer" evidence="12">
    <location>
        <begin position="352"/>
        <end position="595"/>
    </location>
</feature>
<dbReference type="PANTHER" id="PTHR32089:SF112">
    <property type="entry name" value="LYSOZYME-LIKE PROTEIN-RELATED"/>
    <property type="match status" value="1"/>
</dbReference>
<comment type="subcellular location">
    <subcellularLocation>
        <location evidence="1">Cell membrane</location>
        <topology evidence="1">Multi-pass membrane protein</topology>
    </subcellularLocation>
</comment>
<evidence type="ECO:0000256" key="4">
    <source>
        <dbReference type="ARBA" id="ARBA00022692"/>
    </source>
</evidence>
<evidence type="ECO:0000256" key="3">
    <source>
        <dbReference type="ARBA" id="ARBA00022500"/>
    </source>
</evidence>
<dbReference type="GO" id="GO:0006935">
    <property type="term" value="P:chemotaxis"/>
    <property type="evidence" value="ECO:0007669"/>
    <property type="project" value="UniProtKB-KW"/>
</dbReference>
<keyword evidence="4 11" id="KW-0812">Transmembrane</keyword>
<keyword evidence="10" id="KW-0175">Coiled coil</keyword>
<evidence type="ECO:0000313" key="14">
    <source>
        <dbReference type="EMBL" id="NMO17100.1"/>
    </source>
</evidence>
<dbReference type="SMART" id="SM00283">
    <property type="entry name" value="MA"/>
    <property type="match status" value="1"/>
</dbReference>
<dbReference type="Gene3D" id="3.30.450.20">
    <property type="entry name" value="PAS domain"/>
    <property type="match status" value="1"/>
</dbReference>
<sequence>MHLPLIGSLTLRGRLTLYVTLLCVIPLLALNVLQTRGARRMVEEQIRASLLREAEGVKDLMEATLAEREASLRSWAEDVVVRSALRTGNTQPADALLALLQRRYLTLNGIVLFNDEGHAISASTPALRDAYAGMHDVRETAWFREAQQGRTTGEGVTAEDPVFGVRVLSLAVPVVDPATDTRLGVLLAAFDWAQVDGLVQPALARARQRSLDSFALALRRADGAVLFDTRGKDAGGDGELLAVEAVNGTAVKDVGDGWRFVALVDPDEAYAPVDGLRTVAMLMALGFGVLAVAGAWLLARGITRPVLALRAAVTRIVREGDLTRDIDVKAGDDEVGELAGAFGQLVKQLRESVRSMQSGTRVLSETVAELQRASEQQERNVARQATALQETQVTAQEIKQTSLLASEKAEDVLGRASRAEEVGREGEEDIRDSLGGFQSLLEQSKQMTERISQLNERTRQIGGITGTVKDLADQSNMLALNAAIEAARSGEHGKGFGVVAREIRNLADQSIQATERVRDILNDLGGSILSTAKMTEAGHARVEAGVEQVRSSGERLKELATIIQDNAAAVRQIAGAVSQQNAGIAQIFTAVTDLSSMMSDTQQSLAATTRAAKLLQEVSGQMQDVARAYRT</sequence>
<dbReference type="Gene3D" id="6.10.340.10">
    <property type="match status" value="1"/>
</dbReference>
<evidence type="ECO:0000256" key="2">
    <source>
        <dbReference type="ARBA" id="ARBA00022475"/>
    </source>
</evidence>
<feature type="transmembrane region" description="Helical" evidence="11">
    <location>
        <begin position="279"/>
        <end position="299"/>
    </location>
</feature>
<keyword evidence="7 9" id="KW-0807">Transducer</keyword>
<dbReference type="Gene3D" id="1.10.287.950">
    <property type="entry name" value="Methyl-accepting chemotaxis protein"/>
    <property type="match status" value="1"/>
</dbReference>
<keyword evidence="15" id="KW-1185">Reference proteome</keyword>
<dbReference type="Proteomes" id="UP000518300">
    <property type="component" value="Unassembled WGS sequence"/>
</dbReference>
<evidence type="ECO:0000313" key="15">
    <source>
        <dbReference type="Proteomes" id="UP000518300"/>
    </source>
</evidence>
<name>A0A848LDD7_9BACT</name>
<keyword evidence="5 11" id="KW-1133">Transmembrane helix</keyword>
<evidence type="ECO:0000256" key="9">
    <source>
        <dbReference type="PROSITE-ProRule" id="PRU00284"/>
    </source>
</evidence>
<evidence type="ECO:0000256" key="10">
    <source>
        <dbReference type="SAM" id="Coils"/>
    </source>
</evidence>
<gene>
    <name evidence="14" type="ORF">HG543_19865</name>
</gene>
<keyword evidence="2" id="KW-1003">Cell membrane</keyword>
<keyword evidence="3" id="KW-0145">Chemotaxis</keyword>
<proteinExistence type="inferred from homology"/>
<dbReference type="EMBL" id="JABBJJ010000088">
    <property type="protein sequence ID" value="NMO17100.1"/>
    <property type="molecule type" value="Genomic_DNA"/>
</dbReference>
<dbReference type="Pfam" id="PF00015">
    <property type="entry name" value="MCPsignal"/>
    <property type="match status" value="1"/>
</dbReference>
<dbReference type="GO" id="GO:0007165">
    <property type="term" value="P:signal transduction"/>
    <property type="evidence" value="ECO:0007669"/>
    <property type="project" value="UniProtKB-KW"/>
</dbReference>
<evidence type="ECO:0000259" key="13">
    <source>
        <dbReference type="PROSITE" id="PS50885"/>
    </source>
</evidence>
<dbReference type="InterPro" id="IPR003660">
    <property type="entry name" value="HAMP_dom"/>
</dbReference>
<dbReference type="PANTHER" id="PTHR32089">
    <property type="entry name" value="METHYL-ACCEPTING CHEMOTAXIS PROTEIN MCPB"/>
    <property type="match status" value="1"/>
</dbReference>
<dbReference type="SUPFAM" id="SSF58104">
    <property type="entry name" value="Methyl-accepting chemotaxis protein (MCP) signaling domain"/>
    <property type="match status" value="1"/>
</dbReference>
<dbReference type="SMART" id="SM00304">
    <property type="entry name" value="HAMP"/>
    <property type="match status" value="1"/>
</dbReference>
<keyword evidence="6 11" id="KW-0472">Membrane</keyword>
<dbReference type="GO" id="GO:0005886">
    <property type="term" value="C:plasma membrane"/>
    <property type="evidence" value="ECO:0007669"/>
    <property type="project" value="UniProtKB-SubCell"/>
</dbReference>
<dbReference type="CDD" id="cd06225">
    <property type="entry name" value="HAMP"/>
    <property type="match status" value="1"/>
</dbReference>
<comment type="caution">
    <text evidence="14">The sequence shown here is derived from an EMBL/GenBank/DDBJ whole genome shotgun (WGS) entry which is preliminary data.</text>
</comment>
<evidence type="ECO:0000256" key="7">
    <source>
        <dbReference type="ARBA" id="ARBA00023224"/>
    </source>
</evidence>
<dbReference type="RefSeq" id="WP_169346384.1">
    <property type="nucleotide sequence ID" value="NZ_JABBJJ010000088.1"/>
</dbReference>